<sequence length="102" mass="11228">MSFMDTLTLQQYTREVEEDLASIGTQFGSNCASSSGDIANEISNMLQSFVGEEAHPEHKPDQAMPSVRHKDHESAPKTTEFPIENNDVVADGQSKDNKEKTA</sequence>
<dbReference type="EMBL" id="JAPDRQ010000404">
    <property type="protein sequence ID" value="KAJ9649985.1"/>
    <property type="molecule type" value="Genomic_DNA"/>
</dbReference>
<protein>
    <submittedName>
        <fullName evidence="1">Uncharacterized protein</fullName>
    </submittedName>
</protein>
<evidence type="ECO:0000313" key="2">
    <source>
        <dbReference type="Proteomes" id="UP001172386"/>
    </source>
</evidence>
<reference evidence="1" key="1">
    <citation type="submission" date="2022-10" db="EMBL/GenBank/DDBJ databases">
        <title>Culturing micro-colonial fungi from biological soil crusts in the Mojave desert and describing Neophaeococcomyces mojavensis, and introducing the new genera and species Taxawa tesnikishii.</title>
        <authorList>
            <person name="Kurbessoian T."/>
            <person name="Stajich J.E."/>
        </authorList>
    </citation>
    <scope>NUCLEOTIDE SEQUENCE</scope>
    <source>
        <strain evidence="1">JES_112</strain>
    </source>
</reference>
<proteinExistence type="predicted"/>
<name>A0ACC2ZQZ9_9EURO</name>
<evidence type="ECO:0000313" key="1">
    <source>
        <dbReference type="EMBL" id="KAJ9649985.1"/>
    </source>
</evidence>
<organism evidence="1 2">
    <name type="scientific">Neophaeococcomyces mojaviensis</name>
    <dbReference type="NCBI Taxonomy" id="3383035"/>
    <lineage>
        <taxon>Eukaryota</taxon>
        <taxon>Fungi</taxon>
        <taxon>Dikarya</taxon>
        <taxon>Ascomycota</taxon>
        <taxon>Pezizomycotina</taxon>
        <taxon>Eurotiomycetes</taxon>
        <taxon>Chaetothyriomycetidae</taxon>
        <taxon>Chaetothyriales</taxon>
        <taxon>Chaetothyriales incertae sedis</taxon>
        <taxon>Neophaeococcomyces</taxon>
    </lineage>
</organism>
<keyword evidence="2" id="KW-1185">Reference proteome</keyword>
<accession>A0ACC2ZQZ9</accession>
<comment type="caution">
    <text evidence="1">The sequence shown here is derived from an EMBL/GenBank/DDBJ whole genome shotgun (WGS) entry which is preliminary data.</text>
</comment>
<gene>
    <name evidence="1" type="ORF">H2198_010695</name>
</gene>
<dbReference type="Proteomes" id="UP001172386">
    <property type="component" value="Unassembled WGS sequence"/>
</dbReference>